<protein>
    <submittedName>
        <fullName evidence="1">Uncharacterized protein</fullName>
    </submittedName>
</protein>
<dbReference type="EMBL" id="LR796140">
    <property type="protein sequence ID" value="CAB4121277.1"/>
    <property type="molecule type" value="Genomic_DNA"/>
</dbReference>
<evidence type="ECO:0000313" key="1">
    <source>
        <dbReference type="EMBL" id="CAB4121277.1"/>
    </source>
</evidence>
<accession>A0A6J5KK45</accession>
<gene>
    <name evidence="1" type="ORF">UFOVP9_52</name>
</gene>
<proteinExistence type="predicted"/>
<reference evidence="1" key="1">
    <citation type="submission" date="2020-04" db="EMBL/GenBank/DDBJ databases">
        <authorList>
            <person name="Chiriac C."/>
            <person name="Salcher M."/>
            <person name="Ghai R."/>
            <person name="Kavagutti S V."/>
        </authorList>
    </citation>
    <scope>NUCLEOTIDE SEQUENCE</scope>
</reference>
<sequence length="44" mass="4821">MALKVPKLKGVRVKGGVKDVAKDIKITRKPRKGIPMIPAGQLKR</sequence>
<organism evidence="1">
    <name type="scientific">uncultured Caudovirales phage</name>
    <dbReference type="NCBI Taxonomy" id="2100421"/>
    <lineage>
        <taxon>Viruses</taxon>
        <taxon>Duplodnaviria</taxon>
        <taxon>Heunggongvirae</taxon>
        <taxon>Uroviricota</taxon>
        <taxon>Caudoviricetes</taxon>
        <taxon>Peduoviridae</taxon>
        <taxon>Maltschvirus</taxon>
        <taxon>Maltschvirus maltsch</taxon>
    </lineage>
</organism>
<name>A0A6J5KK45_9CAUD</name>